<proteinExistence type="predicted"/>
<dbReference type="RefSeq" id="WP_125283224.1">
    <property type="nucleotide sequence ID" value="NZ_CP054569.1"/>
</dbReference>
<evidence type="ECO:0000313" key="1">
    <source>
        <dbReference type="EMBL" id="QKQ48555.1"/>
    </source>
</evidence>
<dbReference type="OrthoDB" id="8667234at2"/>
<gene>
    <name evidence="1" type="ORF">FOC81_18390</name>
</gene>
<protein>
    <submittedName>
        <fullName evidence="1">Uncharacterized protein</fullName>
    </submittedName>
</protein>
<dbReference type="AlphaFoldDB" id="A0A6N0JN43"/>
<evidence type="ECO:0000313" key="2">
    <source>
        <dbReference type="Proteomes" id="UP000509782"/>
    </source>
</evidence>
<dbReference type="Proteomes" id="UP000509782">
    <property type="component" value="Chromosome"/>
</dbReference>
<name>A0A6N0JN43_ACHDE</name>
<accession>A0A6N0JN43</accession>
<sequence>MSRNRAGAARGGHAARLVAGIAAGIVLAVALASGVRAQLPPPATEEPQAWPEAETVRMLLRADAAAALADCRVPGICPAGAGSAPASGPAAPAARSLDDIRVLAIFGMARSLRVDLNVNGAVLRYQSGRGAPIAGAAVAGAYQLLAIEDACVRLSRDGLERIACLDLGRAHP</sequence>
<dbReference type="EMBL" id="CP054569">
    <property type="protein sequence ID" value="QKQ48555.1"/>
    <property type="molecule type" value="Genomic_DNA"/>
</dbReference>
<organism evidence="1 2">
    <name type="scientific">Achromobacter denitrificans</name>
    <name type="common">Alcaligenes denitrificans</name>
    <dbReference type="NCBI Taxonomy" id="32002"/>
    <lineage>
        <taxon>Bacteria</taxon>
        <taxon>Pseudomonadati</taxon>
        <taxon>Pseudomonadota</taxon>
        <taxon>Betaproteobacteria</taxon>
        <taxon>Burkholderiales</taxon>
        <taxon>Alcaligenaceae</taxon>
        <taxon>Achromobacter</taxon>
    </lineage>
</organism>
<reference evidence="1 2" key="1">
    <citation type="submission" date="2020-05" db="EMBL/GenBank/DDBJ databases">
        <title>FDA dAtabase for Regulatory Grade micrObial Sequences (FDA-ARGOS): Supporting development and validation of Infectious Disease Dx tests.</title>
        <authorList>
            <person name="Sproer C."/>
            <person name="Gronow S."/>
            <person name="Severitt S."/>
            <person name="Schroder I."/>
            <person name="Tallon L."/>
            <person name="Sadzewicz L."/>
            <person name="Zhao X."/>
            <person name="Vavikolanu K."/>
            <person name="Mehta A."/>
            <person name="Aluvathingal J."/>
            <person name="Nadendla S."/>
            <person name="Myers T."/>
            <person name="Yan Y."/>
            <person name="Sichtig H."/>
        </authorList>
    </citation>
    <scope>NUCLEOTIDE SEQUENCE [LARGE SCALE GENOMIC DNA]</scope>
    <source>
        <strain evidence="1 2">FDAARGOS_787</strain>
    </source>
</reference>